<reference evidence="1 2" key="1">
    <citation type="submission" date="2017-02" db="EMBL/GenBank/DDBJ databases">
        <authorList>
            <person name="Peterson S.W."/>
        </authorList>
    </citation>
    <scope>NUCLEOTIDE SEQUENCE [LARGE SCALE GENOMIC DNA]</scope>
    <source>
        <strain evidence="1 2">DSM 24412</strain>
    </source>
</reference>
<protein>
    <submittedName>
        <fullName evidence="1">Uncharacterized protein</fullName>
    </submittedName>
</protein>
<evidence type="ECO:0000313" key="1">
    <source>
        <dbReference type="EMBL" id="SKB76378.1"/>
    </source>
</evidence>
<dbReference type="STRING" id="889453.SAMN03080601_01157"/>
<sequence>MQLLINITFKIIYGRVKLLFKSIFFTAVLTLAFQSTYCQSNMIKRSDKTTIRIPPTLYHRNLINNSVNDILIPHIRKDAKYLTDLKECADSASIWKIYINLKSGTSWELNNPPKKPIFIIPRILFKSKNLSVINYTNYAAFAGTCESEKKIPWFLMDNITVVLPFFSNNGEECINIFYELVPDLEDGMKISNIKIEEKE</sequence>
<dbReference type="RefSeq" id="WP_079556924.1">
    <property type="nucleotide sequence ID" value="NZ_CP021904.1"/>
</dbReference>
<dbReference type="KEGG" id="asx:CDL62_08375"/>
<organism evidence="1 2">
    <name type="scientific">Alkalitalea saponilacus</name>
    <dbReference type="NCBI Taxonomy" id="889453"/>
    <lineage>
        <taxon>Bacteria</taxon>
        <taxon>Pseudomonadati</taxon>
        <taxon>Bacteroidota</taxon>
        <taxon>Bacteroidia</taxon>
        <taxon>Marinilabiliales</taxon>
        <taxon>Marinilabiliaceae</taxon>
        <taxon>Alkalitalea</taxon>
    </lineage>
</organism>
<dbReference type="AlphaFoldDB" id="A0A1T5DX30"/>
<keyword evidence="2" id="KW-1185">Reference proteome</keyword>
<gene>
    <name evidence="1" type="ORF">SAMN03080601_01157</name>
</gene>
<proteinExistence type="predicted"/>
<name>A0A1T5DX30_9BACT</name>
<evidence type="ECO:0000313" key="2">
    <source>
        <dbReference type="Proteomes" id="UP000191055"/>
    </source>
</evidence>
<dbReference type="EMBL" id="FUYV01000005">
    <property type="protein sequence ID" value="SKB76378.1"/>
    <property type="molecule type" value="Genomic_DNA"/>
</dbReference>
<accession>A0A1T5DX30</accession>
<dbReference type="Proteomes" id="UP000191055">
    <property type="component" value="Unassembled WGS sequence"/>
</dbReference>